<gene>
    <name evidence="6" type="ORF">B4U79_06316</name>
    <name evidence="5" type="ORF">B4U79_13032</name>
    <name evidence="7" type="ORF">B4U79_15469</name>
</gene>
<dbReference type="GO" id="GO:0008168">
    <property type="term" value="F:methyltransferase activity"/>
    <property type="evidence" value="ECO:0007669"/>
    <property type="project" value="UniProtKB-KW"/>
</dbReference>
<proteinExistence type="predicted"/>
<dbReference type="GO" id="GO:0032259">
    <property type="term" value="P:methylation"/>
    <property type="evidence" value="ECO:0007669"/>
    <property type="project" value="UniProtKB-KW"/>
</dbReference>
<evidence type="ECO:0000256" key="2">
    <source>
        <dbReference type="ARBA" id="ARBA00023242"/>
    </source>
</evidence>
<keyword evidence="7" id="KW-0808">Transferase</keyword>
<dbReference type="STRING" id="1965070.A0A3S3QW76"/>
<evidence type="ECO:0000313" key="6">
    <source>
        <dbReference type="EMBL" id="RWS12435.1"/>
    </source>
</evidence>
<protein>
    <submittedName>
        <fullName evidence="7">Set1/Ash2 histone methyltransferase complex subunit ASH2-like protein</fullName>
    </submittedName>
</protein>
<feature type="region of interest" description="Disordered" evidence="3">
    <location>
        <begin position="1"/>
        <end position="49"/>
    </location>
</feature>
<evidence type="ECO:0000259" key="4">
    <source>
        <dbReference type="PROSITE" id="PS50188"/>
    </source>
</evidence>
<evidence type="ECO:0000313" key="5">
    <source>
        <dbReference type="EMBL" id="RWS12432.1"/>
    </source>
</evidence>
<sequence length="369" mass="41507">MDSNCNTAKSRSKMRGIGRPIGRGTKRKVVGAVDADGVSSKKPKSDLVMPKLPANGYPTEHPFNKDGFQYILAEPDPHAPFRQEFDESQDWAGKPIPGWLYRKLSPTSVLVAMHDRAPQLRVSEERLSVTGEKGYCMARATHGVHYGSWYYEVNIVDMPEGSATRIGWSQELGNLQGPCGYDKFSYSWRSRKGTRFHQSKGYHYADSGYGTGDTVGCLINLSADEKNPKSANNPNYLPSTHKDRPLIKFKNYLYFEEKDDVQKAIKQLQELEGSSMVFYKNGKNIGVAFENLISGVYYPAVSFYKSVTVTFNFGPNFKYPPQDALFRGVYELAEDAAVRQTLSDLVYFTENEGKLRLDTFYYGTSGNPM</sequence>
<dbReference type="Proteomes" id="UP000285301">
    <property type="component" value="Unassembled WGS sequence"/>
</dbReference>
<dbReference type="EMBL" id="NCKU01001321">
    <property type="protein sequence ID" value="RWS12435.1"/>
    <property type="molecule type" value="Genomic_DNA"/>
</dbReference>
<dbReference type="CDD" id="cd12872">
    <property type="entry name" value="SPRY_Ash2"/>
    <property type="match status" value="1"/>
</dbReference>
<dbReference type="AlphaFoldDB" id="A0A3S3QW76"/>
<keyword evidence="8" id="KW-1185">Reference proteome</keyword>
<dbReference type="PANTHER" id="PTHR10598:SF0">
    <property type="entry name" value="SET1_ASH2 HISTONE METHYLTRANSFERASE COMPLEX SUBUNIT ASH2"/>
    <property type="match status" value="1"/>
</dbReference>
<dbReference type="PANTHER" id="PTHR10598">
    <property type="entry name" value="SET1/ASH2 HISTONE METHYLTRANSFERASE COMPLEX SUBUNIT ASH2"/>
    <property type="match status" value="1"/>
</dbReference>
<organism evidence="7 8">
    <name type="scientific">Dinothrombium tinctorium</name>
    <dbReference type="NCBI Taxonomy" id="1965070"/>
    <lineage>
        <taxon>Eukaryota</taxon>
        <taxon>Metazoa</taxon>
        <taxon>Ecdysozoa</taxon>
        <taxon>Arthropoda</taxon>
        <taxon>Chelicerata</taxon>
        <taxon>Arachnida</taxon>
        <taxon>Acari</taxon>
        <taxon>Acariformes</taxon>
        <taxon>Trombidiformes</taxon>
        <taxon>Prostigmata</taxon>
        <taxon>Anystina</taxon>
        <taxon>Parasitengona</taxon>
        <taxon>Trombidioidea</taxon>
        <taxon>Trombidiidae</taxon>
        <taxon>Dinothrombium</taxon>
    </lineage>
</organism>
<name>A0A3S3QW76_9ACAR</name>
<dbReference type="InterPro" id="IPR013320">
    <property type="entry name" value="ConA-like_dom_sf"/>
</dbReference>
<dbReference type="InterPro" id="IPR001870">
    <property type="entry name" value="B30.2/SPRY"/>
</dbReference>
<dbReference type="GO" id="GO:0048188">
    <property type="term" value="C:Set1C/COMPASS complex"/>
    <property type="evidence" value="ECO:0007669"/>
    <property type="project" value="InterPro"/>
</dbReference>
<feature type="domain" description="B30.2/SPRY" evidence="4">
    <location>
        <begin position="89"/>
        <end position="318"/>
    </location>
</feature>
<dbReference type="EMBL" id="NCKU01000576">
    <property type="protein sequence ID" value="RWS14977.1"/>
    <property type="molecule type" value="Genomic_DNA"/>
</dbReference>
<dbReference type="InterPro" id="IPR043136">
    <property type="entry name" value="B30.2/SPRY_sf"/>
</dbReference>
<comment type="subcellular location">
    <subcellularLocation>
        <location evidence="1">Nucleus</location>
    </subcellularLocation>
</comment>
<comment type="caution">
    <text evidence="7">The sequence shown here is derived from an EMBL/GenBank/DDBJ whole genome shotgun (WGS) entry which is preliminary data.</text>
</comment>
<dbReference type="InterPro" id="IPR003877">
    <property type="entry name" value="SPRY_dom"/>
</dbReference>
<dbReference type="EMBL" id="NCKU01001322">
    <property type="protein sequence ID" value="RWS12432.1"/>
    <property type="molecule type" value="Genomic_DNA"/>
</dbReference>
<dbReference type="PROSITE" id="PS50188">
    <property type="entry name" value="B302_SPRY"/>
    <property type="match status" value="1"/>
</dbReference>
<reference evidence="7 8" key="1">
    <citation type="journal article" date="2018" name="Gigascience">
        <title>Genomes of trombidid mites reveal novel predicted allergens and laterally-transferred genes associated with secondary metabolism.</title>
        <authorList>
            <person name="Dong X."/>
            <person name="Chaisiri K."/>
            <person name="Xia D."/>
            <person name="Armstrong S.D."/>
            <person name="Fang Y."/>
            <person name="Donnelly M.J."/>
            <person name="Kadowaki T."/>
            <person name="McGarry J.W."/>
            <person name="Darby A.C."/>
            <person name="Makepeace B.L."/>
        </authorList>
    </citation>
    <scope>NUCLEOTIDE SEQUENCE [LARGE SCALE GENOMIC DNA]</scope>
    <source>
        <strain evidence="7">UoL-WK</strain>
    </source>
</reference>
<keyword evidence="7" id="KW-0489">Methyltransferase</keyword>
<keyword evidence="2" id="KW-0539">Nucleus</keyword>
<evidence type="ECO:0000313" key="7">
    <source>
        <dbReference type="EMBL" id="RWS14977.1"/>
    </source>
</evidence>
<evidence type="ECO:0000256" key="3">
    <source>
        <dbReference type="SAM" id="MobiDB-lite"/>
    </source>
</evidence>
<dbReference type="Gene3D" id="2.60.120.920">
    <property type="match status" value="1"/>
</dbReference>
<evidence type="ECO:0000256" key="1">
    <source>
        <dbReference type="ARBA" id="ARBA00004123"/>
    </source>
</evidence>
<reference evidence="7" key="2">
    <citation type="submission" date="2018-11" db="EMBL/GenBank/DDBJ databases">
        <title>Trombidioid mite genomics.</title>
        <authorList>
            <person name="Dong X."/>
        </authorList>
    </citation>
    <scope>NUCLEOTIDE SEQUENCE</scope>
    <source>
        <strain evidence="7">UoL-WK</strain>
    </source>
</reference>
<evidence type="ECO:0000313" key="8">
    <source>
        <dbReference type="Proteomes" id="UP000285301"/>
    </source>
</evidence>
<dbReference type="SMART" id="SM00449">
    <property type="entry name" value="SPRY"/>
    <property type="match status" value="1"/>
</dbReference>
<dbReference type="SUPFAM" id="SSF49899">
    <property type="entry name" value="Concanavalin A-like lectins/glucanases"/>
    <property type="match status" value="1"/>
</dbReference>
<dbReference type="OrthoDB" id="10266026at2759"/>
<dbReference type="GO" id="GO:0000976">
    <property type="term" value="F:transcription cis-regulatory region binding"/>
    <property type="evidence" value="ECO:0007669"/>
    <property type="project" value="TreeGrafter"/>
</dbReference>
<accession>A0A3S3QW76</accession>
<dbReference type="InterPro" id="IPR037353">
    <property type="entry name" value="ASH2"/>
</dbReference>
<dbReference type="Pfam" id="PF00622">
    <property type="entry name" value="SPRY"/>
    <property type="match status" value="2"/>
</dbReference>